<accession>A0A101CK06</accession>
<reference evidence="4 5" key="1">
    <citation type="submission" date="2015-10" db="EMBL/GenBank/DDBJ databases">
        <title>Genome sequence of Chryseobacterium greenlandense.</title>
        <authorList>
            <person name="Newman J."/>
            <person name="Fischer K."/>
            <person name="Miller J."/>
        </authorList>
    </citation>
    <scope>NUCLEOTIDE SEQUENCE [LARGE SCALE GENOMIC DNA]</scope>
    <source>
        <strain evidence="4 5">UMB34</strain>
    </source>
</reference>
<comment type="subcellular location">
    <subcellularLocation>
        <location evidence="1">Cell outer membrane</location>
    </subcellularLocation>
</comment>
<keyword evidence="2" id="KW-0472">Membrane</keyword>
<name>A0A101CK06_9FLAO</name>
<dbReference type="GO" id="GO:0009279">
    <property type="term" value="C:cell outer membrane"/>
    <property type="evidence" value="ECO:0007669"/>
    <property type="project" value="UniProtKB-SubCell"/>
</dbReference>
<dbReference type="Proteomes" id="UP000054388">
    <property type="component" value="Unassembled WGS sequence"/>
</dbReference>
<dbReference type="Gene3D" id="2.60.40.1120">
    <property type="entry name" value="Carboxypeptidase-like, regulatory domain"/>
    <property type="match status" value="1"/>
</dbReference>
<evidence type="ECO:0000313" key="4">
    <source>
        <dbReference type="EMBL" id="KUJ57650.1"/>
    </source>
</evidence>
<dbReference type="Pfam" id="PF13715">
    <property type="entry name" value="CarbopepD_reg_2"/>
    <property type="match status" value="1"/>
</dbReference>
<dbReference type="EMBL" id="LMAI01000002">
    <property type="protein sequence ID" value="KUJ57650.1"/>
    <property type="molecule type" value="Genomic_DNA"/>
</dbReference>
<sequence length="743" mass="83593">MKTKFHQIIILLFFFSFVQNFAQVKISGKVTFRNKGIPEVNVTLKDTYDGATTDANGNFSFETSEKGIQKLTFTHAKYYEIEKQINIEDKDQTINAELKEQINEIDAVVVSAGSIEASDKKRATALLTPIDIYTTAGADGQISSALNFLPGVQKVGETEGLFVRGGTGTESKIFMDGSLINNYFSNSVPGIAGRDRFNTSLFKGNVFSSGGYSALYGQALSGALMLESVDLPDQSSYDFGVSPIFLNGSFQKLNKDKNSSYGASLGYSNLNLMQQIFNFNAGFIDAPNGFNGDANFRIKTKSGGFFKYYGMFDTNRIGIRTESLEPEYDFSLVKLKGKNTYHNLSFKQKFGKYLLNAGTSYSYNQSDLKFSTEKNDVQSNESQVLNDGNYINFKAVVDRKINKISALRGGFELNYAQETLNVGEVNKNYRDLISSAFMETDLGFSNHLSAKIGVRAENSSYLNKTNIAPRFALAYRLAKDWTTSFAYGLFFQNPESKYINSSANLDFQKSQHYIFQIQRATDGRSLRFEAFYKKYDELIKTQNINPNSNQNQQIQTAFNNNGNGFAKGIELFWRDKKTFENIDYWISYSFLDSKRDFLNYPFSLKPNFASEHTISAVAKRFIPKWKTGVNLSYTYAKGRPFYDIVTQNNMNIIRTEGKLKDYNALNLSFNYLPNLGKKDAKAFTILVLSISNVLGTKNVYGYNFSQNRNRSSAVVPPVNTFVFVGMFISFGVDKTQDAINNNL</sequence>
<evidence type="ECO:0000256" key="3">
    <source>
        <dbReference type="ARBA" id="ARBA00023237"/>
    </source>
</evidence>
<protein>
    <submittedName>
        <fullName evidence="4">TonB-dependent receptor</fullName>
    </submittedName>
</protein>
<keyword evidence="3" id="KW-0998">Cell outer membrane</keyword>
<dbReference type="AlphaFoldDB" id="A0A101CK06"/>
<proteinExistence type="predicted"/>
<organism evidence="4 5">
    <name type="scientific">Chryseobacterium aquaticum subsp. greenlandense</name>
    <dbReference type="NCBI Taxonomy" id="345663"/>
    <lineage>
        <taxon>Bacteria</taxon>
        <taxon>Pseudomonadati</taxon>
        <taxon>Bacteroidota</taxon>
        <taxon>Flavobacteriia</taxon>
        <taxon>Flavobacteriales</taxon>
        <taxon>Weeksellaceae</taxon>
        <taxon>Chryseobacterium group</taxon>
        <taxon>Chryseobacterium</taxon>
    </lineage>
</organism>
<evidence type="ECO:0000256" key="1">
    <source>
        <dbReference type="ARBA" id="ARBA00004442"/>
    </source>
</evidence>
<dbReference type="Gene3D" id="2.40.170.20">
    <property type="entry name" value="TonB-dependent receptor, beta-barrel domain"/>
    <property type="match status" value="1"/>
</dbReference>
<evidence type="ECO:0000256" key="2">
    <source>
        <dbReference type="ARBA" id="ARBA00023136"/>
    </source>
</evidence>
<dbReference type="SUPFAM" id="SSF49464">
    <property type="entry name" value="Carboxypeptidase regulatory domain-like"/>
    <property type="match status" value="1"/>
</dbReference>
<dbReference type="RefSeq" id="WP_059135624.1">
    <property type="nucleotide sequence ID" value="NZ_LMAI01000002.1"/>
</dbReference>
<comment type="caution">
    <text evidence="4">The sequence shown here is derived from an EMBL/GenBank/DDBJ whole genome shotgun (WGS) entry which is preliminary data.</text>
</comment>
<keyword evidence="4" id="KW-0675">Receptor</keyword>
<dbReference type="InterPro" id="IPR036942">
    <property type="entry name" value="Beta-barrel_TonB_sf"/>
</dbReference>
<gene>
    <name evidence="4" type="ORF">AR686_02490</name>
</gene>
<evidence type="ECO:0000313" key="5">
    <source>
        <dbReference type="Proteomes" id="UP000054388"/>
    </source>
</evidence>
<dbReference type="SUPFAM" id="SSF56935">
    <property type="entry name" value="Porins"/>
    <property type="match status" value="1"/>
</dbReference>
<dbReference type="InterPro" id="IPR008969">
    <property type="entry name" value="CarboxyPept-like_regulatory"/>
</dbReference>